<name>A0A4R3J4P6_9FIRM</name>
<evidence type="ECO:0000313" key="4">
    <source>
        <dbReference type="Proteomes" id="UP000702954"/>
    </source>
</evidence>
<dbReference type="Proteomes" id="UP000294613">
    <property type="component" value="Unassembled WGS sequence"/>
</dbReference>
<reference evidence="1 4" key="1">
    <citation type="journal article" date="2018" name="Int. J. Syst. Evol. Microbiol.">
        <title>Draft Genome Sequence of Faecalimonas umbilicata JCM 30896T, an Acetate-Producing Bacterium Isolated from Human Feces.</title>
        <authorList>
            <person name="Sakamoto M."/>
            <person name="Ikeyama N."/>
            <person name="Yuki M."/>
            <person name="Ohkuma M."/>
        </authorList>
    </citation>
    <scope>NUCLEOTIDE SEQUENCE [LARGE SCALE GENOMIC DNA]</scope>
    <source>
        <strain evidence="1 4">EGH7</strain>
    </source>
</reference>
<dbReference type="RefSeq" id="WP_165851612.1">
    <property type="nucleotide sequence ID" value="NZ_BHEO01000008.1"/>
</dbReference>
<proteinExistence type="predicted"/>
<dbReference type="AlphaFoldDB" id="A0A4R3J4P6"/>
<sequence>MKRIWVKNKKELQKLIKEYRKKGYFLVTYGYTLVELEKGNEFLIISCFRK</sequence>
<organism evidence="2 3">
    <name type="scientific">Faecalimonas umbilicata</name>
    <dbReference type="NCBI Taxonomy" id="1912855"/>
    <lineage>
        <taxon>Bacteria</taxon>
        <taxon>Bacillati</taxon>
        <taxon>Bacillota</taxon>
        <taxon>Clostridia</taxon>
        <taxon>Lachnospirales</taxon>
        <taxon>Lachnospiraceae</taxon>
        <taxon>Faecalimonas</taxon>
    </lineage>
</organism>
<protein>
    <submittedName>
        <fullName evidence="2">Uncharacterized protein</fullName>
    </submittedName>
</protein>
<dbReference type="EMBL" id="BHEO01000008">
    <property type="protein sequence ID" value="GBU06088.1"/>
    <property type="molecule type" value="Genomic_DNA"/>
</dbReference>
<evidence type="ECO:0000313" key="2">
    <source>
        <dbReference type="EMBL" id="TCS60174.1"/>
    </source>
</evidence>
<reference evidence="2 3" key="2">
    <citation type="submission" date="2019-03" db="EMBL/GenBank/DDBJ databases">
        <title>Genomic Encyclopedia of Type Strains, Phase IV (KMG-IV): sequencing the most valuable type-strain genomes for metagenomic binning, comparative biology and taxonomic classification.</title>
        <authorList>
            <person name="Goeker M."/>
        </authorList>
    </citation>
    <scope>NUCLEOTIDE SEQUENCE [LARGE SCALE GENOMIC DNA]</scope>
    <source>
        <strain evidence="2 3">DSM 103426</strain>
    </source>
</reference>
<keyword evidence="4" id="KW-1185">Reference proteome</keyword>
<evidence type="ECO:0000313" key="3">
    <source>
        <dbReference type="Proteomes" id="UP000294613"/>
    </source>
</evidence>
<accession>A0A4R3J4P6</accession>
<gene>
    <name evidence="2" type="ORF">EDD74_14514</name>
    <name evidence="1" type="ORF">FAEUMB_26290</name>
</gene>
<dbReference type="Proteomes" id="UP000702954">
    <property type="component" value="Unassembled WGS sequence"/>
</dbReference>
<dbReference type="EMBL" id="SLZV01000045">
    <property type="protein sequence ID" value="TCS60174.1"/>
    <property type="molecule type" value="Genomic_DNA"/>
</dbReference>
<comment type="caution">
    <text evidence="2">The sequence shown here is derived from an EMBL/GenBank/DDBJ whole genome shotgun (WGS) entry which is preliminary data.</text>
</comment>
<evidence type="ECO:0000313" key="1">
    <source>
        <dbReference type="EMBL" id="GBU06088.1"/>
    </source>
</evidence>